<organism evidence="4">
    <name type="scientific">marine sediment metagenome</name>
    <dbReference type="NCBI Taxonomy" id="412755"/>
    <lineage>
        <taxon>unclassified sequences</taxon>
        <taxon>metagenomes</taxon>
        <taxon>ecological metagenomes</taxon>
    </lineage>
</organism>
<evidence type="ECO:0000259" key="3">
    <source>
        <dbReference type="PROSITE" id="PS51206"/>
    </source>
</evidence>
<feature type="non-terminal residue" evidence="4">
    <location>
        <position position="1"/>
    </location>
</feature>
<comment type="caution">
    <text evidence="4">The sequence shown here is derived from an EMBL/GenBank/DDBJ whole genome shotgun (WGS) entry which is preliminary data.</text>
</comment>
<keyword evidence="2" id="KW-0067">ATP-binding</keyword>
<dbReference type="InterPro" id="IPR045455">
    <property type="entry name" value="NrS-1_pol-like_helicase"/>
</dbReference>
<dbReference type="Pfam" id="PF19263">
    <property type="entry name" value="DUF5906"/>
    <property type="match status" value="1"/>
</dbReference>
<dbReference type="InterPro" id="IPR027417">
    <property type="entry name" value="P-loop_NTPase"/>
</dbReference>
<dbReference type="AlphaFoldDB" id="A0A0F9D788"/>
<sequence>EMDKVDEGTLKAYVGGDLILMERKYRDPITIRPTAKLVFCTNDLPIISDKSNATWRRMLLVPFTNVVPQEAQNRNLFSELCTELPGIWNWAFQGYKMLQERGNFPEPQIVKWETVQLQQ</sequence>
<protein>
    <recommendedName>
        <fullName evidence="3">SF3 helicase domain-containing protein</fullName>
    </recommendedName>
</protein>
<dbReference type="InterPro" id="IPR014015">
    <property type="entry name" value="Helicase_SF3_DNA-vir"/>
</dbReference>
<dbReference type="Gene3D" id="3.40.50.300">
    <property type="entry name" value="P-loop containing nucleotide triphosphate hydrolases"/>
    <property type="match status" value="1"/>
</dbReference>
<accession>A0A0F9D788</accession>
<proteinExistence type="predicted"/>
<keyword evidence="1" id="KW-0547">Nucleotide-binding</keyword>
<dbReference type="EMBL" id="LAZR01030107">
    <property type="protein sequence ID" value="KKL57613.1"/>
    <property type="molecule type" value="Genomic_DNA"/>
</dbReference>
<reference evidence="4" key="1">
    <citation type="journal article" date="2015" name="Nature">
        <title>Complex archaea that bridge the gap between prokaryotes and eukaryotes.</title>
        <authorList>
            <person name="Spang A."/>
            <person name="Saw J.H."/>
            <person name="Jorgensen S.L."/>
            <person name="Zaremba-Niedzwiedzka K."/>
            <person name="Martijn J."/>
            <person name="Lind A.E."/>
            <person name="van Eijk R."/>
            <person name="Schleper C."/>
            <person name="Guy L."/>
            <person name="Ettema T.J."/>
        </authorList>
    </citation>
    <scope>NUCLEOTIDE SEQUENCE</scope>
</reference>
<evidence type="ECO:0000313" key="4">
    <source>
        <dbReference type="EMBL" id="KKL57613.1"/>
    </source>
</evidence>
<dbReference type="SUPFAM" id="SSF52540">
    <property type="entry name" value="P-loop containing nucleoside triphosphate hydrolases"/>
    <property type="match status" value="1"/>
</dbReference>
<feature type="domain" description="SF3 helicase" evidence="3">
    <location>
        <begin position="1"/>
        <end position="76"/>
    </location>
</feature>
<dbReference type="PROSITE" id="PS51206">
    <property type="entry name" value="SF3_HELICASE_1"/>
    <property type="match status" value="1"/>
</dbReference>
<evidence type="ECO:0000256" key="2">
    <source>
        <dbReference type="ARBA" id="ARBA00022840"/>
    </source>
</evidence>
<name>A0A0F9D788_9ZZZZ</name>
<evidence type="ECO:0000256" key="1">
    <source>
        <dbReference type="ARBA" id="ARBA00022741"/>
    </source>
</evidence>
<dbReference type="GO" id="GO:0005524">
    <property type="term" value="F:ATP binding"/>
    <property type="evidence" value="ECO:0007669"/>
    <property type="project" value="UniProtKB-KW"/>
</dbReference>
<gene>
    <name evidence="4" type="ORF">LCGC14_2233680</name>
</gene>